<gene>
    <name evidence="8" type="primary">WBGene00279235</name>
    <name evidence="7" type="synonym">WBGene00106133</name>
</gene>
<dbReference type="EnsemblMetazoa" id="PPA16579.1">
    <property type="protein sequence ID" value="PPA16579.1"/>
    <property type="gene ID" value="WBGene00106133"/>
</dbReference>
<dbReference type="InterPro" id="IPR050920">
    <property type="entry name" value="Nematode_rcpt-like_delta"/>
</dbReference>
<evidence type="ECO:0000256" key="2">
    <source>
        <dbReference type="ARBA" id="ARBA00009166"/>
    </source>
</evidence>
<proteinExistence type="inferred from homology"/>
<protein>
    <submittedName>
        <fullName evidence="8">G protein-coupled receptor</fullName>
    </submittedName>
</protein>
<evidence type="ECO:0000256" key="3">
    <source>
        <dbReference type="ARBA" id="ARBA00022692"/>
    </source>
</evidence>
<evidence type="ECO:0000313" key="9">
    <source>
        <dbReference type="Proteomes" id="UP000005239"/>
    </source>
</evidence>
<feature type="transmembrane region" description="Helical" evidence="6">
    <location>
        <begin position="104"/>
        <end position="128"/>
    </location>
</feature>
<dbReference type="Pfam" id="PF10317">
    <property type="entry name" value="7TM_GPCR_Srd"/>
    <property type="match status" value="1"/>
</dbReference>
<evidence type="ECO:0000256" key="5">
    <source>
        <dbReference type="ARBA" id="ARBA00023136"/>
    </source>
</evidence>
<dbReference type="PANTHER" id="PTHR22945">
    <property type="entry name" value="SERPENTINE RECEPTOR, CLASS D DELTA"/>
    <property type="match status" value="1"/>
</dbReference>
<dbReference type="InterPro" id="IPR019421">
    <property type="entry name" value="7TM_GPCR_serpentine_rcpt_Srd"/>
</dbReference>
<accession>A0A2A6CN56</accession>
<keyword evidence="4 6" id="KW-1133">Transmembrane helix</keyword>
<keyword evidence="9" id="KW-1185">Reference proteome</keyword>
<dbReference type="GO" id="GO:0016020">
    <property type="term" value="C:membrane"/>
    <property type="evidence" value="ECO:0007669"/>
    <property type="project" value="UniProtKB-SubCell"/>
</dbReference>
<feature type="transmembrane region" description="Helical" evidence="6">
    <location>
        <begin position="205"/>
        <end position="228"/>
    </location>
</feature>
<dbReference type="PANTHER" id="PTHR22945:SF40">
    <property type="entry name" value="SERPENTINE RECEPTOR, CLASS D (DELTA)-RELATED"/>
    <property type="match status" value="1"/>
</dbReference>
<organism evidence="8 9">
    <name type="scientific">Pristionchus pacificus</name>
    <name type="common">Parasitic nematode worm</name>
    <dbReference type="NCBI Taxonomy" id="54126"/>
    <lineage>
        <taxon>Eukaryota</taxon>
        <taxon>Metazoa</taxon>
        <taxon>Ecdysozoa</taxon>
        <taxon>Nematoda</taxon>
        <taxon>Chromadorea</taxon>
        <taxon>Rhabditida</taxon>
        <taxon>Rhabditina</taxon>
        <taxon>Diplogasteromorpha</taxon>
        <taxon>Diplogasteroidea</taxon>
        <taxon>Neodiplogasteridae</taxon>
        <taxon>Pristionchus</taxon>
    </lineage>
</organism>
<feature type="transmembrane region" description="Helical" evidence="6">
    <location>
        <begin position="6"/>
        <end position="28"/>
    </location>
</feature>
<dbReference type="OrthoDB" id="5821713at2759"/>
<feature type="transmembrane region" description="Helical" evidence="6">
    <location>
        <begin position="168"/>
        <end position="184"/>
    </location>
</feature>
<sequence>MKALEIVHLLYAIIGGSTNLALLTIILITKRSGLKSYAIITFNIACVDIVEIVLDAFIVPSNFGPEVCFRSHMVMLHLVFFSLFLIAYSFWYRYTVLVKEPPSGLVVQMFAVVMFIPNAISTLIFFFAKDDPEQSYSILHSIYPTMDVNSSSHRSFNFFDPFSAPTDFYAVIMPFVVYTSIVFMRKKAICSTNLRANFRSQALTFHAILPSTICIGVNFYFLQIMGVYSPIADSLIFAFLCIPAVFNPCLPLYFVAPYRMYVERNPWNCPGRILKAIGREQASTTITLSTSSNAR</sequence>
<keyword evidence="3 6" id="KW-0812">Transmembrane</keyword>
<keyword evidence="5 6" id="KW-0472">Membrane</keyword>
<accession>H3F389</accession>
<evidence type="ECO:0000256" key="6">
    <source>
        <dbReference type="SAM" id="Phobius"/>
    </source>
</evidence>
<dbReference type="EnsemblMetazoa" id="PPA40866.1">
    <property type="protein sequence ID" value="PPA40866.1"/>
    <property type="gene ID" value="WBGene00279235"/>
</dbReference>
<comment type="similarity">
    <text evidence="2">Belongs to the nematode receptor-like protein srd family.</text>
</comment>
<feature type="transmembrane region" description="Helical" evidence="6">
    <location>
        <begin position="40"/>
        <end position="59"/>
    </location>
</feature>
<reference evidence="9" key="1">
    <citation type="journal article" date="2008" name="Nat. Genet.">
        <title>The Pristionchus pacificus genome provides a unique perspective on nematode lifestyle and parasitism.</title>
        <authorList>
            <person name="Dieterich C."/>
            <person name="Clifton S.W."/>
            <person name="Schuster L.N."/>
            <person name="Chinwalla A."/>
            <person name="Delehaunty K."/>
            <person name="Dinkelacker I."/>
            <person name="Fulton L."/>
            <person name="Fulton R."/>
            <person name="Godfrey J."/>
            <person name="Minx P."/>
            <person name="Mitreva M."/>
            <person name="Roeseler W."/>
            <person name="Tian H."/>
            <person name="Witte H."/>
            <person name="Yang S.P."/>
            <person name="Wilson R.K."/>
            <person name="Sommer R.J."/>
        </authorList>
    </citation>
    <scope>NUCLEOTIDE SEQUENCE [LARGE SCALE GENOMIC DNA]</scope>
    <source>
        <strain evidence="9">PS312</strain>
    </source>
</reference>
<comment type="subcellular location">
    <subcellularLocation>
        <location evidence="1">Membrane</location>
        <topology evidence="1">Multi-pass membrane protein</topology>
    </subcellularLocation>
</comment>
<feature type="transmembrane region" description="Helical" evidence="6">
    <location>
        <begin position="234"/>
        <end position="256"/>
    </location>
</feature>
<feature type="transmembrane region" description="Helical" evidence="6">
    <location>
        <begin position="71"/>
        <end position="92"/>
    </location>
</feature>
<dbReference type="SUPFAM" id="SSF81321">
    <property type="entry name" value="Family A G protein-coupled receptor-like"/>
    <property type="match status" value="1"/>
</dbReference>
<dbReference type="Proteomes" id="UP000005239">
    <property type="component" value="Unassembled WGS sequence"/>
</dbReference>
<evidence type="ECO:0000256" key="4">
    <source>
        <dbReference type="ARBA" id="ARBA00022989"/>
    </source>
</evidence>
<evidence type="ECO:0000313" key="7">
    <source>
        <dbReference type="EnsemblMetazoa" id="PPA16579.1"/>
    </source>
</evidence>
<reference evidence="8" key="2">
    <citation type="submission" date="2022-06" db="UniProtKB">
        <authorList>
            <consortium name="EnsemblMetazoa"/>
        </authorList>
    </citation>
    <scope>IDENTIFICATION</scope>
    <source>
        <strain evidence="8">PS312</strain>
    </source>
</reference>
<evidence type="ECO:0000256" key="1">
    <source>
        <dbReference type="ARBA" id="ARBA00004141"/>
    </source>
</evidence>
<dbReference type="AlphaFoldDB" id="H3F389"/>
<name>H3F389_PRIPA</name>
<evidence type="ECO:0000313" key="8">
    <source>
        <dbReference type="EnsemblMetazoa" id="PPA40866.1"/>
    </source>
</evidence>